<dbReference type="SUPFAM" id="SSF48452">
    <property type="entry name" value="TPR-like"/>
    <property type="match status" value="1"/>
</dbReference>
<comment type="caution">
    <text evidence="1">The sequence shown here is derived from an EMBL/GenBank/DDBJ whole genome shotgun (WGS) entry which is preliminary data.</text>
</comment>
<name>A0ABV4UK23_9MICC</name>
<gene>
    <name evidence="1" type="ORF">ACETWP_05000</name>
</gene>
<dbReference type="Proteomes" id="UP001575652">
    <property type="component" value="Unassembled WGS sequence"/>
</dbReference>
<dbReference type="InterPro" id="IPR011990">
    <property type="entry name" value="TPR-like_helical_dom_sf"/>
</dbReference>
<dbReference type="EMBL" id="JBHDLJ010000003">
    <property type="protein sequence ID" value="MFB0833940.1"/>
    <property type="molecule type" value="Genomic_DNA"/>
</dbReference>
<organism evidence="1 2">
    <name type="scientific">Arthrobacter halodurans</name>
    <dbReference type="NCBI Taxonomy" id="516699"/>
    <lineage>
        <taxon>Bacteria</taxon>
        <taxon>Bacillati</taxon>
        <taxon>Actinomycetota</taxon>
        <taxon>Actinomycetes</taxon>
        <taxon>Micrococcales</taxon>
        <taxon>Micrococcaceae</taxon>
        <taxon>Arthrobacter</taxon>
    </lineage>
</organism>
<dbReference type="Gene3D" id="1.25.40.10">
    <property type="entry name" value="Tetratricopeptide repeat domain"/>
    <property type="match status" value="1"/>
</dbReference>
<proteinExistence type="predicted"/>
<protein>
    <recommendedName>
        <fullName evidence="3">Tetratricopeptide repeat-containing protein</fullName>
    </recommendedName>
</protein>
<sequence length="329" mass="35602">MSHRPPLHDLRAFESAIRRALGSGNQAAALEAATCGVEAARQTGDGRAEWQFQFAAAEALHALDRYRELLDLARSMGNSAVSARDNVIHARSLTMEATAQRCQGRTGPALSAAQRALDLLQPIPEHAATRAKAYQTLIAALVQAGRSDEAWSHHQELASLLDLELDDQTAGKGFWTLGNLAFFVTESDMGLDYHARASRLLSPANDIQLWARFNRASADLQLQAGIAVDQTRDCIDRALMAHEVTEPTEMDRIGLAETRARWGLAVGQLSAADSVLAEATAILEDSDAAYLVPAYRLWAEILDALRPTDAADKRAEANRIEGIAAANLS</sequence>
<evidence type="ECO:0000313" key="1">
    <source>
        <dbReference type="EMBL" id="MFB0833940.1"/>
    </source>
</evidence>
<dbReference type="RefSeq" id="WP_373971116.1">
    <property type="nucleotide sequence ID" value="NZ_JBHDLJ010000003.1"/>
</dbReference>
<evidence type="ECO:0000313" key="2">
    <source>
        <dbReference type="Proteomes" id="UP001575652"/>
    </source>
</evidence>
<reference evidence="1 2" key="1">
    <citation type="submission" date="2024-09" db="EMBL/GenBank/DDBJ databases">
        <authorList>
            <person name="Salinas-Garcia M.A."/>
            <person name="Prieme A."/>
        </authorList>
    </citation>
    <scope>NUCLEOTIDE SEQUENCE [LARGE SCALE GENOMIC DNA]</scope>
    <source>
        <strain evidence="1 2">DSM 21081</strain>
    </source>
</reference>
<evidence type="ECO:0008006" key="3">
    <source>
        <dbReference type="Google" id="ProtNLM"/>
    </source>
</evidence>
<accession>A0ABV4UK23</accession>
<keyword evidence="2" id="KW-1185">Reference proteome</keyword>